<comment type="caution">
    <text evidence="1">The sequence shown here is derived from an EMBL/GenBank/DDBJ whole genome shotgun (WGS) entry which is preliminary data.</text>
</comment>
<sequence length="108" mass="11601">MKIPWLLITVILIHSFFTCASVVGHMEDASHSSVDVVFDVNHGLEHSPNSSSLDLEQGHDHQFHAHVSCITGYGISVSACPIITEAQPTAVIFDKGLAHQPPVPPPNA</sequence>
<protein>
    <recommendedName>
        <fullName evidence="3">Cobalt transporter</fullName>
    </recommendedName>
</protein>
<dbReference type="Proteomes" id="UP001139474">
    <property type="component" value="Unassembled WGS sequence"/>
</dbReference>
<organism evidence="1 2">
    <name type="scientific">Idiomarina rhizosphaerae</name>
    <dbReference type="NCBI Taxonomy" id="2961572"/>
    <lineage>
        <taxon>Bacteria</taxon>
        <taxon>Pseudomonadati</taxon>
        <taxon>Pseudomonadota</taxon>
        <taxon>Gammaproteobacteria</taxon>
        <taxon>Alteromonadales</taxon>
        <taxon>Idiomarinaceae</taxon>
        <taxon>Idiomarina</taxon>
    </lineage>
</organism>
<proteinExistence type="predicted"/>
<evidence type="ECO:0000313" key="1">
    <source>
        <dbReference type="EMBL" id="MCP1339574.1"/>
    </source>
</evidence>
<dbReference type="RefSeq" id="WP_253619476.1">
    <property type="nucleotide sequence ID" value="NZ_JAMZDE010000007.1"/>
</dbReference>
<accession>A0A9X2FUP7</accession>
<name>A0A9X2FUP7_9GAMM</name>
<evidence type="ECO:0008006" key="3">
    <source>
        <dbReference type="Google" id="ProtNLM"/>
    </source>
</evidence>
<gene>
    <name evidence="1" type="ORF">NJR55_08185</name>
</gene>
<dbReference type="EMBL" id="JAMZDE010000007">
    <property type="protein sequence ID" value="MCP1339574.1"/>
    <property type="molecule type" value="Genomic_DNA"/>
</dbReference>
<reference evidence="1" key="1">
    <citation type="submission" date="2022-06" db="EMBL/GenBank/DDBJ databases">
        <title>Idiomarina rhizosphaerae M1R2S28.</title>
        <authorList>
            <person name="Sun J.-Q."/>
            <person name="Li L.-F."/>
        </authorList>
    </citation>
    <scope>NUCLEOTIDE SEQUENCE</scope>
    <source>
        <strain evidence="1">M1R2S28</strain>
    </source>
</reference>
<dbReference type="AlphaFoldDB" id="A0A9X2FUP7"/>
<evidence type="ECO:0000313" key="2">
    <source>
        <dbReference type="Proteomes" id="UP001139474"/>
    </source>
</evidence>
<keyword evidence="2" id="KW-1185">Reference proteome</keyword>